<reference evidence="8 9" key="1">
    <citation type="submission" date="2020-06" db="EMBL/GenBank/DDBJ databases">
        <authorList>
            <consortium name="Wellcome Sanger Institute Data Sharing"/>
        </authorList>
    </citation>
    <scope>NUCLEOTIDE SEQUENCE [LARGE SCALE GENOMIC DNA]</scope>
</reference>
<sequence length="126" mass="14044">MSRVSALFLVYGTVVLIWSPLSGGQKDRRFPFTLCFQSQQGCDPLMEPRTPPSGTSEVPPLLPSPLDGREEAQSSHGNMKRLTTPGKPTSLDLTFHLLRELMEASRSEKISRKAEMNKKLLQVFGK</sequence>
<dbReference type="GO" id="GO:0005576">
    <property type="term" value="C:extracellular region"/>
    <property type="evidence" value="ECO:0007669"/>
    <property type="project" value="UniProtKB-SubCell"/>
</dbReference>
<evidence type="ECO:0000256" key="3">
    <source>
        <dbReference type="ARBA" id="ARBA00022525"/>
    </source>
</evidence>
<dbReference type="SMART" id="SM00039">
    <property type="entry name" value="CRF"/>
    <property type="match status" value="1"/>
</dbReference>
<dbReference type="GO" id="GO:0005179">
    <property type="term" value="F:hormone activity"/>
    <property type="evidence" value="ECO:0007669"/>
    <property type="project" value="UniProtKB-KW"/>
</dbReference>
<reference evidence="8" key="2">
    <citation type="submission" date="2025-08" db="UniProtKB">
        <authorList>
            <consortium name="Ensembl"/>
        </authorList>
    </citation>
    <scope>IDENTIFICATION</scope>
</reference>
<dbReference type="Ensembl" id="ENSDCDT00010065773.1">
    <property type="protein sequence ID" value="ENSDCDP00010055177.1"/>
    <property type="gene ID" value="ENSDCDG00010031706.1"/>
</dbReference>
<evidence type="ECO:0000259" key="7">
    <source>
        <dbReference type="SMART" id="SM00039"/>
    </source>
</evidence>
<dbReference type="PANTHER" id="PTHR15035">
    <property type="entry name" value="CORTICOLIBERIN/UROCORTIN"/>
    <property type="match status" value="1"/>
</dbReference>
<comment type="similarity">
    <text evidence="2">Belongs to the sauvagine/corticotropin-releasing factor/urotensin I family.</text>
</comment>
<dbReference type="InterPro" id="IPR003620">
    <property type="entry name" value="Urocortin_CRF"/>
</dbReference>
<keyword evidence="4" id="KW-0372">Hormone</keyword>
<protein>
    <recommendedName>
        <fullName evidence="7">Corticotropin-releasing factor domain-containing protein</fullName>
    </recommendedName>
</protein>
<feature type="chain" id="PRO_5044198860" description="Corticotropin-releasing factor domain-containing protein" evidence="6">
    <location>
        <begin position="25"/>
        <end position="126"/>
    </location>
</feature>
<keyword evidence="6" id="KW-0732">Signal</keyword>
<name>A0AAY4EC28_9TELE</name>
<proteinExistence type="inferred from homology"/>
<evidence type="ECO:0000313" key="9">
    <source>
        <dbReference type="Proteomes" id="UP000694580"/>
    </source>
</evidence>
<dbReference type="Proteomes" id="UP000694580">
    <property type="component" value="Chromosome 10"/>
</dbReference>
<dbReference type="Gene3D" id="6.10.250.1920">
    <property type="match status" value="1"/>
</dbReference>
<dbReference type="GeneTree" id="ENSGT00980000199610"/>
<feature type="domain" description="Corticotropin-releasing factor" evidence="7">
    <location>
        <begin position="85"/>
        <end position="124"/>
    </location>
</feature>
<evidence type="ECO:0000256" key="4">
    <source>
        <dbReference type="ARBA" id="ARBA00022702"/>
    </source>
</evidence>
<keyword evidence="9" id="KW-1185">Reference proteome</keyword>
<comment type="subcellular location">
    <subcellularLocation>
        <location evidence="1">Secreted</location>
    </subcellularLocation>
</comment>
<dbReference type="InterPro" id="IPR000187">
    <property type="entry name" value="CRF"/>
</dbReference>
<keyword evidence="3" id="KW-0964">Secreted</keyword>
<dbReference type="AlphaFoldDB" id="A0AAY4EC28"/>
<accession>A0AAY4EC28</accession>
<dbReference type="Pfam" id="PF00473">
    <property type="entry name" value="CRF"/>
    <property type="match status" value="1"/>
</dbReference>
<reference evidence="8" key="3">
    <citation type="submission" date="2025-09" db="UniProtKB">
        <authorList>
            <consortium name="Ensembl"/>
        </authorList>
    </citation>
    <scope>IDENTIFICATION</scope>
</reference>
<evidence type="ECO:0000256" key="6">
    <source>
        <dbReference type="SAM" id="SignalP"/>
    </source>
</evidence>
<dbReference type="PRINTS" id="PR01612">
    <property type="entry name" value="CRFFAMILY"/>
</dbReference>
<feature type="region of interest" description="Disordered" evidence="5">
    <location>
        <begin position="43"/>
        <end position="90"/>
    </location>
</feature>
<evidence type="ECO:0000313" key="8">
    <source>
        <dbReference type="Ensembl" id="ENSDCDP00010055177.1"/>
    </source>
</evidence>
<feature type="signal peptide" evidence="6">
    <location>
        <begin position="1"/>
        <end position="24"/>
    </location>
</feature>
<evidence type="ECO:0000256" key="2">
    <source>
        <dbReference type="ARBA" id="ARBA00009287"/>
    </source>
</evidence>
<evidence type="ECO:0000256" key="5">
    <source>
        <dbReference type="SAM" id="MobiDB-lite"/>
    </source>
</evidence>
<organism evidence="8 9">
    <name type="scientific">Denticeps clupeoides</name>
    <name type="common">denticle herring</name>
    <dbReference type="NCBI Taxonomy" id="299321"/>
    <lineage>
        <taxon>Eukaryota</taxon>
        <taxon>Metazoa</taxon>
        <taxon>Chordata</taxon>
        <taxon>Craniata</taxon>
        <taxon>Vertebrata</taxon>
        <taxon>Euteleostomi</taxon>
        <taxon>Actinopterygii</taxon>
        <taxon>Neopterygii</taxon>
        <taxon>Teleostei</taxon>
        <taxon>Clupei</taxon>
        <taxon>Clupeiformes</taxon>
        <taxon>Denticipitoidei</taxon>
        <taxon>Denticipitidae</taxon>
        <taxon>Denticeps</taxon>
    </lineage>
</organism>
<evidence type="ECO:0000256" key="1">
    <source>
        <dbReference type="ARBA" id="ARBA00004613"/>
    </source>
</evidence>